<accession>A0A1A8ZIC6</accession>
<protein>
    <submittedName>
        <fullName evidence="2">Uncharacterized protein</fullName>
    </submittedName>
</protein>
<evidence type="ECO:0000313" key="3">
    <source>
        <dbReference type="Proteomes" id="UP000199385"/>
    </source>
</evidence>
<dbReference type="AlphaFoldDB" id="A0A1A8ZIC6"/>
<keyword evidence="3" id="KW-1185">Reference proteome</keyword>
<dbReference type="EMBL" id="LT594323">
    <property type="protein sequence ID" value="SBT43629.1"/>
    <property type="molecule type" value="Genomic_DNA"/>
</dbReference>
<name>A0A1A8ZIC6_9ACTN</name>
<gene>
    <name evidence="2" type="ORF">GA0070611_2393</name>
</gene>
<reference evidence="3" key="1">
    <citation type="submission" date="2016-06" db="EMBL/GenBank/DDBJ databases">
        <authorList>
            <person name="Varghese N."/>
            <person name="Submissions Spin"/>
        </authorList>
    </citation>
    <scope>NUCLEOTIDE SEQUENCE [LARGE SCALE GENOMIC DNA]</scope>
    <source>
        <strain evidence="3">DSM 44815</strain>
    </source>
</reference>
<feature type="region of interest" description="Disordered" evidence="1">
    <location>
        <begin position="41"/>
        <end position="67"/>
    </location>
</feature>
<evidence type="ECO:0000256" key="1">
    <source>
        <dbReference type="SAM" id="MobiDB-lite"/>
    </source>
</evidence>
<sequence>MGWLVILVVVLPALAALAWWRRHRRAAVDGDQRVRDLAASAQARRRLDDHRNPTDGSNLRSSGGGSL</sequence>
<dbReference type="Proteomes" id="UP000199385">
    <property type="component" value="Chromosome I"/>
</dbReference>
<proteinExistence type="predicted"/>
<organism evidence="2 3">
    <name type="scientific">Micromonospora auratinigra</name>
    <dbReference type="NCBI Taxonomy" id="261654"/>
    <lineage>
        <taxon>Bacteria</taxon>
        <taxon>Bacillati</taxon>
        <taxon>Actinomycetota</taxon>
        <taxon>Actinomycetes</taxon>
        <taxon>Micromonosporales</taxon>
        <taxon>Micromonosporaceae</taxon>
        <taxon>Micromonospora</taxon>
    </lineage>
</organism>
<evidence type="ECO:0000313" key="2">
    <source>
        <dbReference type="EMBL" id="SBT43629.1"/>
    </source>
</evidence>